<sequence length="81" mass="9349">MINTKREGTLLCPENYFPTYKPFKVWKGSTSARVIKSVQVPEITYPQLNGAKVSDVRSLYRFIDVADKDWIEALFSQSYIV</sequence>
<evidence type="ECO:0000313" key="2">
    <source>
        <dbReference type="Proteomes" id="UP001159363"/>
    </source>
</evidence>
<dbReference type="Proteomes" id="UP001159363">
    <property type="component" value="Chromosome 2"/>
</dbReference>
<proteinExistence type="predicted"/>
<name>A0ABQ9I8A3_9NEOP</name>
<gene>
    <name evidence="1" type="ORF">PR048_005060</name>
</gene>
<comment type="caution">
    <text evidence="1">The sequence shown here is derived from an EMBL/GenBank/DDBJ whole genome shotgun (WGS) entry which is preliminary data.</text>
</comment>
<keyword evidence="2" id="KW-1185">Reference proteome</keyword>
<organism evidence="1 2">
    <name type="scientific">Dryococelus australis</name>
    <dbReference type="NCBI Taxonomy" id="614101"/>
    <lineage>
        <taxon>Eukaryota</taxon>
        <taxon>Metazoa</taxon>
        <taxon>Ecdysozoa</taxon>
        <taxon>Arthropoda</taxon>
        <taxon>Hexapoda</taxon>
        <taxon>Insecta</taxon>
        <taxon>Pterygota</taxon>
        <taxon>Neoptera</taxon>
        <taxon>Polyneoptera</taxon>
        <taxon>Phasmatodea</taxon>
        <taxon>Verophasmatodea</taxon>
        <taxon>Anareolatae</taxon>
        <taxon>Phasmatidae</taxon>
        <taxon>Eurycanthinae</taxon>
        <taxon>Dryococelus</taxon>
    </lineage>
</organism>
<accession>A0ABQ9I8A3</accession>
<reference evidence="1 2" key="1">
    <citation type="submission" date="2023-02" db="EMBL/GenBank/DDBJ databases">
        <title>LHISI_Scaffold_Assembly.</title>
        <authorList>
            <person name="Stuart O.P."/>
            <person name="Cleave R."/>
            <person name="Magrath M.J.L."/>
            <person name="Mikheyev A.S."/>
        </authorList>
    </citation>
    <scope>NUCLEOTIDE SEQUENCE [LARGE SCALE GENOMIC DNA]</scope>
    <source>
        <strain evidence="1">Daus_M_001</strain>
        <tissue evidence="1">Leg muscle</tissue>
    </source>
</reference>
<dbReference type="EMBL" id="JARBHB010000002">
    <property type="protein sequence ID" value="KAJ8892480.1"/>
    <property type="molecule type" value="Genomic_DNA"/>
</dbReference>
<protein>
    <submittedName>
        <fullName evidence="1">Uncharacterized protein</fullName>
    </submittedName>
</protein>
<evidence type="ECO:0000313" key="1">
    <source>
        <dbReference type="EMBL" id="KAJ8892480.1"/>
    </source>
</evidence>